<reference evidence="2 3" key="1">
    <citation type="submission" date="2022-09" db="EMBL/GenBank/DDBJ databases">
        <authorList>
            <person name="Palmer J.M."/>
        </authorList>
    </citation>
    <scope>NUCLEOTIDE SEQUENCE [LARGE SCALE GENOMIC DNA]</scope>
    <source>
        <strain evidence="2 3">DSM 7382</strain>
    </source>
</reference>
<accession>A0AAW0G072</accession>
<gene>
    <name evidence="2" type="ORF">QCA50_011948</name>
</gene>
<proteinExistence type="predicted"/>
<dbReference type="Proteomes" id="UP001385951">
    <property type="component" value="Unassembled WGS sequence"/>
</dbReference>
<evidence type="ECO:0008006" key="4">
    <source>
        <dbReference type="Google" id="ProtNLM"/>
    </source>
</evidence>
<feature type="region of interest" description="Disordered" evidence="1">
    <location>
        <begin position="1"/>
        <end position="26"/>
    </location>
</feature>
<evidence type="ECO:0000256" key="1">
    <source>
        <dbReference type="SAM" id="MobiDB-lite"/>
    </source>
</evidence>
<dbReference type="Gene3D" id="3.30.710.10">
    <property type="entry name" value="Potassium Channel Kv1.1, Chain A"/>
    <property type="match status" value="1"/>
</dbReference>
<evidence type="ECO:0000313" key="3">
    <source>
        <dbReference type="Proteomes" id="UP001385951"/>
    </source>
</evidence>
<organism evidence="2 3">
    <name type="scientific">Cerrena zonata</name>
    <dbReference type="NCBI Taxonomy" id="2478898"/>
    <lineage>
        <taxon>Eukaryota</taxon>
        <taxon>Fungi</taxon>
        <taxon>Dikarya</taxon>
        <taxon>Basidiomycota</taxon>
        <taxon>Agaricomycotina</taxon>
        <taxon>Agaricomycetes</taxon>
        <taxon>Polyporales</taxon>
        <taxon>Cerrenaceae</taxon>
        <taxon>Cerrena</taxon>
    </lineage>
</organism>
<keyword evidence="3" id="KW-1185">Reference proteome</keyword>
<evidence type="ECO:0000313" key="2">
    <source>
        <dbReference type="EMBL" id="KAK7685109.1"/>
    </source>
</evidence>
<sequence>MPRTKPAPRRGLQAQTPSRRGLERERSPSIEFIGMRRVAPAPFNNPDAGFSIRTNQTNTIFYVPIALLVSASTFFNHLRTSEEFVVPESDATMETILRFVCPVDDPVLQDMDDVSDVLTASLKYNIPYVTTKIRQILVSPRFMSEEPVRVYAIARRYGLNEEANIAARHSLRFPMNWPAYEEFEHISGKMYHELVALHQNTSRTLIRMLQDHPKTTEIFCHNRCTSPASWWSLICECGNLETVSGSSERRNFLITIPIDNGVGKTGILL</sequence>
<comment type="caution">
    <text evidence="2">The sequence shown here is derived from an EMBL/GenBank/DDBJ whole genome shotgun (WGS) entry which is preliminary data.</text>
</comment>
<name>A0AAW0G072_9APHY</name>
<dbReference type="EMBL" id="JASBNA010000022">
    <property type="protein sequence ID" value="KAK7685109.1"/>
    <property type="molecule type" value="Genomic_DNA"/>
</dbReference>
<dbReference type="AlphaFoldDB" id="A0AAW0G072"/>
<dbReference type="InterPro" id="IPR011333">
    <property type="entry name" value="SKP1/BTB/POZ_sf"/>
</dbReference>
<protein>
    <recommendedName>
        <fullName evidence="4">BTB domain-containing protein</fullName>
    </recommendedName>
</protein>